<evidence type="ECO:0000256" key="3">
    <source>
        <dbReference type="ARBA" id="ARBA00022833"/>
    </source>
</evidence>
<evidence type="ECO:0000256" key="2">
    <source>
        <dbReference type="ARBA" id="ARBA00022771"/>
    </source>
</evidence>
<evidence type="ECO:0000259" key="4">
    <source>
        <dbReference type="Pfam" id="PF04500"/>
    </source>
</evidence>
<evidence type="ECO:0000313" key="7">
    <source>
        <dbReference type="Proteomes" id="UP000475862"/>
    </source>
</evidence>
<comment type="caution">
    <text evidence="6">The sequence shown here is derived from an EMBL/GenBank/DDBJ whole genome shotgun (WGS) entry which is preliminary data.</text>
</comment>
<sequence>MENNEIKMIKSERDEDLILLDNNKFRFIRKRKDTRMKWKCSNNICTASILTDSEKKTIIERLGKHNHSNIPTSTIERQVVRENCKRKAVDSISTKLNKIIRTELLTDNYSNLCNKDYRTIRKCMYTERRKYYPQFPKSLDEVYTQLKENQNETNLMCKGEKFIHVPDNQLFICLTTAKNIEFMTTCTDFFGDGTFEYAPKYFLQLYTIHCFKNGHYVPVVYFFLNDKLKETYINMWKFIVDLCFKLTKKVLTIPNLHLEFERGAHEAVKEVFPDINIVSCRFHLGQAWWRKINSESELRNAYKNPDDDLGNWLKMFFGLQFLDHDEVEDGFVELIAICPNEEIGHIFSDYVLNNYIEPECPFNTNLWAMKPSENPGTTNSAESFHRTYNSQFYSSHPAIYIVIKILIETQAETVLKIATIEREYVGLRYPAITDI</sequence>
<dbReference type="GO" id="GO:0008270">
    <property type="term" value="F:zinc ion binding"/>
    <property type="evidence" value="ECO:0007669"/>
    <property type="project" value="UniProtKB-KW"/>
</dbReference>
<protein>
    <recommendedName>
        <fullName evidence="8">MULE transposase domain-containing protein</fullName>
    </recommendedName>
</protein>
<proteinExistence type="predicted"/>
<dbReference type="Pfam" id="PF04500">
    <property type="entry name" value="FLYWCH"/>
    <property type="match status" value="1"/>
</dbReference>
<dbReference type="EMBL" id="VYZN01000014">
    <property type="protein sequence ID" value="KAE9539907.1"/>
    <property type="molecule type" value="Genomic_DNA"/>
</dbReference>
<name>A0A6G0TWU7_APHGL</name>
<feature type="domain" description="FLYWCH-type" evidence="4">
    <location>
        <begin position="9"/>
        <end position="67"/>
    </location>
</feature>
<accession>A0A6G0TWU7</accession>
<dbReference type="OrthoDB" id="6618499at2759"/>
<evidence type="ECO:0000256" key="1">
    <source>
        <dbReference type="ARBA" id="ARBA00022723"/>
    </source>
</evidence>
<keyword evidence="7" id="KW-1185">Reference proteome</keyword>
<dbReference type="InterPro" id="IPR018289">
    <property type="entry name" value="MULE_transposase_dom"/>
</dbReference>
<evidence type="ECO:0008006" key="8">
    <source>
        <dbReference type="Google" id="ProtNLM"/>
    </source>
</evidence>
<evidence type="ECO:0000313" key="6">
    <source>
        <dbReference type="EMBL" id="KAE9539907.1"/>
    </source>
</evidence>
<reference evidence="6 7" key="1">
    <citation type="submission" date="2019-08" db="EMBL/GenBank/DDBJ databases">
        <title>The genome of the soybean aphid Biotype 1, its phylome, world population structure and adaptation to the North American continent.</title>
        <authorList>
            <person name="Giordano R."/>
            <person name="Donthu R.K."/>
            <person name="Hernandez A.G."/>
            <person name="Wright C.L."/>
            <person name="Zimin A.V."/>
        </authorList>
    </citation>
    <scope>NUCLEOTIDE SEQUENCE [LARGE SCALE GENOMIC DNA]</scope>
    <source>
        <tissue evidence="6">Whole aphids</tissue>
    </source>
</reference>
<keyword evidence="2" id="KW-0863">Zinc-finger</keyword>
<keyword evidence="1" id="KW-0479">Metal-binding</keyword>
<organism evidence="6 7">
    <name type="scientific">Aphis glycines</name>
    <name type="common">Soybean aphid</name>
    <dbReference type="NCBI Taxonomy" id="307491"/>
    <lineage>
        <taxon>Eukaryota</taxon>
        <taxon>Metazoa</taxon>
        <taxon>Ecdysozoa</taxon>
        <taxon>Arthropoda</taxon>
        <taxon>Hexapoda</taxon>
        <taxon>Insecta</taxon>
        <taxon>Pterygota</taxon>
        <taxon>Neoptera</taxon>
        <taxon>Paraneoptera</taxon>
        <taxon>Hemiptera</taxon>
        <taxon>Sternorrhyncha</taxon>
        <taxon>Aphidomorpha</taxon>
        <taxon>Aphidoidea</taxon>
        <taxon>Aphididae</taxon>
        <taxon>Aphidini</taxon>
        <taxon>Aphis</taxon>
        <taxon>Aphis</taxon>
    </lineage>
</organism>
<dbReference type="AlphaFoldDB" id="A0A6G0TWU7"/>
<feature type="domain" description="MULE transposase" evidence="5">
    <location>
        <begin position="192"/>
        <end position="284"/>
    </location>
</feature>
<dbReference type="PANTHER" id="PTHR47160:SF10">
    <property type="entry name" value="MULE TRANSPOSASE DOMAIN-CONTAINING PROTEIN"/>
    <property type="match status" value="1"/>
</dbReference>
<dbReference type="Pfam" id="PF10551">
    <property type="entry name" value="MULE"/>
    <property type="match status" value="1"/>
</dbReference>
<dbReference type="Gene3D" id="2.20.25.240">
    <property type="match status" value="1"/>
</dbReference>
<gene>
    <name evidence="6" type="ORF">AGLY_005159</name>
</gene>
<dbReference type="PANTHER" id="PTHR47160">
    <property type="entry name" value="PUTATIVE-RELATED"/>
    <property type="match status" value="1"/>
</dbReference>
<dbReference type="InterPro" id="IPR007588">
    <property type="entry name" value="Znf_FLYWCH"/>
</dbReference>
<dbReference type="Proteomes" id="UP000475862">
    <property type="component" value="Unassembled WGS sequence"/>
</dbReference>
<evidence type="ECO:0000259" key="5">
    <source>
        <dbReference type="Pfam" id="PF10551"/>
    </source>
</evidence>
<keyword evidence="3" id="KW-0862">Zinc</keyword>